<dbReference type="Proteomes" id="UP000275408">
    <property type="component" value="Unassembled WGS sequence"/>
</dbReference>
<gene>
    <name evidence="1" type="ORF">pdam_00025287</name>
</gene>
<name>A0A3M6USW7_POCDA</name>
<reference evidence="1 2" key="1">
    <citation type="journal article" date="2018" name="Sci. Rep.">
        <title>Comparative analysis of the Pocillopora damicornis genome highlights role of immune system in coral evolution.</title>
        <authorList>
            <person name="Cunning R."/>
            <person name="Bay R.A."/>
            <person name="Gillette P."/>
            <person name="Baker A.C."/>
            <person name="Traylor-Knowles N."/>
        </authorList>
    </citation>
    <scope>NUCLEOTIDE SEQUENCE [LARGE SCALE GENOMIC DNA]</scope>
    <source>
        <strain evidence="1">RSMAS</strain>
        <tissue evidence="1">Whole animal</tissue>
    </source>
</reference>
<evidence type="ECO:0000313" key="2">
    <source>
        <dbReference type="Proteomes" id="UP000275408"/>
    </source>
</evidence>
<dbReference type="EMBL" id="RCHS01000802">
    <property type="protein sequence ID" value="RMX56752.1"/>
    <property type="molecule type" value="Genomic_DNA"/>
</dbReference>
<evidence type="ECO:0000313" key="1">
    <source>
        <dbReference type="EMBL" id="RMX56752.1"/>
    </source>
</evidence>
<organism evidence="1 2">
    <name type="scientific">Pocillopora damicornis</name>
    <name type="common">Cauliflower coral</name>
    <name type="synonym">Millepora damicornis</name>
    <dbReference type="NCBI Taxonomy" id="46731"/>
    <lineage>
        <taxon>Eukaryota</taxon>
        <taxon>Metazoa</taxon>
        <taxon>Cnidaria</taxon>
        <taxon>Anthozoa</taxon>
        <taxon>Hexacorallia</taxon>
        <taxon>Scleractinia</taxon>
        <taxon>Astrocoeniina</taxon>
        <taxon>Pocilloporidae</taxon>
        <taxon>Pocillopora</taxon>
    </lineage>
</organism>
<comment type="caution">
    <text evidence="1">The sequence shown here is derived from an EMBL/GenBank/DDBJ whole genome shotgun (WGS) entry which is preliminary data.</text>
</comment>
<keyword evidence="2" id="KW-1185">Reference proteome</keyword>
<sequence>MAISGHRSEASLTNYIGHPSSEQLRACSDILSDELSRRPHQSHQPSLEQFVFYWSCEKKLVYFYER</sequence>
<dbReference type="AlphaFoldDB" id="A0A3M6USW7"/>
<accession>A0A3M6USW7</accession>
<protein>
    <submittedName>
        <fullName evidence="1">Uncharacterized protein</fullName>
    </submittedName>
</protein>
<proteinExistence type="predicted"/>